<reference evidence="1 2" key="1">
    <citation type="submission" date="2015-07" db="EMBL/GenBank/DDBJ databases">
        <title>The genome of Melipona quadrifasciata.</title>
        <authorList>
            <person name="Pan H."/>
            <person name="Kapheim K."/>
        </authorList>
    </citation>
    <scope>NUCLEOTIDE SEQUENCE [LARGE SCALE GENOMIC DNA]</scope>
    <source>
        <strain evidence="1">0111107301</strain>
        <tissue evidence="1">Whole body</tissue>
    </source>
</reference>
<proteinExistence type="predicted"/>
<dbReference type="OrthoDB" id="7614151at2759"/>
<dbReference type="AlphaFoldDB" id="A0A0N0U738"/>
<sequence>MSVPLLFTYACESEQENANYSNAATKCPFETIRQLRSDTFNEGGCSAATFSAQTFSVSILQTQYMLKPGFVTLGIETKKIIDNLQLLQSPPPWLERSHGDQQISANSLDTSVFAEKALTKRNGIGVSFVAGSETRGLAKMHCKAYGPEPGWWAGERASLLLAAKGRHENAREAIESGCGTRGRSNVGSAARGKGKTKKGSLVDCCWDFEEPQPLRLRLADEQDSKQACIRRGMSEGERAVTTPRIGWRKLTDPGD</sequence>
<dbReference type="EMBL" id="KQ435711">
    <property type="protein sequence ID" value="KOX79594.1"/>
    <property type="molecule type" value="Genomic_DNA"/>
</dbReference>
<organism evidence="1 2">
    <name type="scientific">Melipona quadrifasciata</name>
    <dbReference type="NCBI Taxonomy" id="166423"/>
    <lineage>
        <taxon>Eukaryota</taxon>
        <taxon>Metazoa</taxon>
        <taxon>Ecdysozoa</taxon>
        <taxon>Arthropoda</taxon>
        <taxon>Hexapoda</taxon>
        <taxon>Insecta</taxon>
        <taxon>Pterygota</taxon>
        <taxon>Neoptera</taxon>
        <taxon>Endopterygota</taxon>
        <taxon>Hymenoptera</taxon>
        <taxon>Apocrita</taxon>
        <taxon>Aculeata</taxon>
        <taxon>Apoidea</taxon>
        <taxon>Anthophila</taxon>
        <taxon>Apidae</taxon>
        <taxon>Melipona</taxon>
    </lineage>
</organism>
<evidence type="ECO:0000313" key="1">
    <source>
        <dbReference type="EMBL" id="KOX79594.1"/>
    </source>
</evidence>
<protein>
    <submittedName>
        <fullName evidence="1">Uncharacterized protein</fullName>
    </submittedName>
</protein>
<accession>A0A0N0U738</accession>
<gene>
    <name evidence="1" type="ORF">WN51_02860</name>
</gene>
<evidence type="ECO:0000313" key="2">
    <source>
        <dbReference type="Proteomes" id="UP000053105"/>
    </source>
</evidence>
<keyword evidence="2" id="KW-1185">Reference proteome</keyword>
<name>A0A0N0U738_9HYME</name>
<dbReference type="Proteomes" id="UP000053105">
    <property type="component" value="Unassembled WGS sequence"/>
</dbReference>